<dbReference type="PRINTS" id="PR00081">
    <property type="entry name" value="GDHRDH"/>
</dbReference>
<protein>
    <submittedName>
        <fullName evidence="3">Short-chain dehydrogenase</fullName>
    </submittedName>
</protein>
<dbReference type="GO" id="GO:0016491">
    <property type="term" value="F:oxidoreductase activity"/>
    <property type="evidence" value="ECO:0007669"/>
    <property type="project" value="UniProtKB-KW"/>
</dbReference>
<dbReference type="Gene3D" id="3.40.50.720">
    <property type="entry name" value="NAD(P)-binding Rossmann-like Domain"/>
    <property type="match status" value="1"/>
</dbReference>
<dbReference type="InterPro" id="IPR002347">
    <property type="entry name" value="SDR_fam"/>
</dbReference>
<dbReference type="SUPFAM" id="SSF51735">
    <property type="entry name" value="NAD(P)-binding Rossmann-fold domains"/>
    <property type="match status" value="1"/>
</dbReference>
<comment type="similarity">
    <text evidence="1">Belongs to the short-chain dehydrogenases/reductases (SDR) family.</text>
</comment>
<dbReference type="PANTHER" id="PTHR24320">
    <property type="entry name" value="RETINOL DEHYDROGENASE"/>
    <property type="match status" value="1"/>
</dbReference>
<dbReference type="Pfam" id="PF00106">
    <property type="entry name" value="adh_short"/>
    <property type="match status" value="1"/>
</dbReference>
<gene>
    <name evidence="3" type="ORF">QIS74_13043</name>
</gene>
<evidence type="ECO:0000256" key="2">
    <source>
        <dbReference type="ARBA" id="ARBA00023002"/>
    </source>
</evidence>
<dbReference type="PANTHER" id="PTHR24320:SF272">
    <property type="entry name" value="NAD(P)-BINDING ROSSMANN-FOLD SUPERFAMILY PROTEIN"/>
    <property type="match status" value="1"/>
</dbReference>
<dbReference type="Proteomes" id="UP001327957">
    <property type="component" value="Unassembled WGS sequence"/>
</dbReference>
<proteinExistence type="inferred from homology"/>
<dbReference type="AlphaFoldDB" id="A0AAV9SVQ8"/>
<comment type="caution">
    <text evidence="3">The sequence shown here is derived from an EMBL/GenBank/DDBJ whole genome shotgun (WGS) entry which is preliminary data.</text>
</comment>
<name>A0AAV9SVQ8_9PEZI</name>
<dbReference type="EMBL" id="JASAOK010000053">
    <property type="protein sequence ID" value="KAK6207962.1"/>
    <property type="molecule type" value="Genomic_DNA"/>
</dbReference>
<evidence type="ECO:0000313" key="3">
    <source>
        <dbReference type="EMBL" id="KAK6207962.1"/>
    </source>
</evidence>
<evidence type="ECO:0000256" key="1">
    <source>
        <dbReference type="ARBA" id="ARBA00006484"/>
    </source>
</evidence>
<organism evidence="3 4">
    <name type="scientific">Colletotrichum tabaci</name>
    <dbReference type="NCBI Taxonomy" id="1209068"/>
    <lineage>
        <taxon>Eukaryota</taxon>
        <taxon>Fungi</taxon>
        <taxon>Dikarya</taxon>
        <taxon>Ascomycota</taxon>
        <taxon>Pezizomycotina</taxon>
        <taxon>Sordariomycetes</taxon>
        <taxon>Hypocreomycetidae</taxon>
        <taxon>Glomerellales</taxon>
        <taxon>Glomerellaceae</taxon>
        <taxon>Colletotrichum</taxon>
        <taxon>Colletotrichum destructivum species complex</taxon>
    </lineage>
</organism>
<keyword evidence="4" id="KW-1185">Reference proteome</keyword>
<evidence type="ECO:0000313" key="4">
    <source>
        <dbReference type="Proteomes" id="UP001327957"/>
    </source>
</evidence>
<dbReference type="InterPro" id="IPR036291">
    <property type="entry name" value="NAD(P)-bd_dom_sf"/>
</dbReference>
<reference evidence="3 4" key="1">
    <citation type="submission" date="2023-04" db="EMBL/GenBank/DDBJ databases">
        <title>Colletotrichum tabacum stain YC1 causing leaf anthracnose on Nicotiana tabacum(L.) cv.</title>
        <authorList>
            <person name="Ji Z."/>
            <person name="Wang M."/>
            <person name="Zhang J."/>
            <person name="Wang N."/>
            <person name="Zhou Z."/>
        </authorList>
    </citation>
    <scope>NUCLEOTIDE SEQUENCE [LARGE SCALE GENOMIC DNA]</scope>
    <source>
        <strain evidence="3 4">YC1</strain>
    </source>
</reference>
<sequence length="352" mass="37564">MSRYAAVHQNPQGMGDARPTALQIVEDEGLIGKLVGKTALVTGANQGIGLETARALYAAGMTVFLGVRSLEKGQRAIEDITASATADAKGALRLVEMSLDSLDSVRSGAKHFLAQSEGRLNILILNAGIMADAKTKTADGFESHLGTNHAGHFLLFQLLKASLLASATPVLNSRVVAVASMAHRASEIRFHDLHFDEPGAFEQQPLAAYGQSKTANIYTANEIDRRYGPRGLHALSLHPGAIPTEKARDRVDVEVMKAHMGEETFARLMGGLKSPAQGAATTVFAALSREWEGKGGRYLADCAEAGPAPAGYSMTSTDPGYAPWAYDAEKAARLWRESCKMVGVEEEEEEDA</sequence>
<keyword evidence="2" id="KW-0560">Oxidoreductase</keyword>
<accession>A0AAV9SVQ8</accession>